<keyword evidence="2" id="KW-1185">Reference proteome</keyword>
<protein>
    <submittedName>
        <fullName evidence="1">Uncharacterized protein</fullName>
    </submittedName>
</protein>
<dbReference type="RefSeq" id="WP_132621201.1">
    <property type="nucleotide sequence ID" value="NZ_SMKV01000007.1"/>
</dbReference>
<dbReference type="OrthoDB" id="5181866at2"/>
<accession>A0A4R4UXP9</accession>
<name>A0A4R4UXP9_9PSEU</name>
<dbReference type="Proteomes" id="UP000294744">
    <property type="component" value="Unassembled WGS sequence"/>
</dbReference>
<evidence type="ECO:0000313" key="2">
    <source>
        <dbReference type="Proteomes" id="UP000294744"/>
    </source>
</evidence>
<gene>
    <name evidence="1" type="ORF">E1161_08175</name>
</gene>
<reference evidence="1 2" key="1">
    <citation type="submission" date="2019-03" db="EMBL/GenBank/DDBJ databases">
        <title>Draft genome sequences of novel Actinobacteria.</title>
        <authorList>
            <person name="Sahin N."/>
            <person name="Ay H."/>
            <person name="Saygin H."/>
        </authorList>
    </citation>
    <scope>NUCLEOTIDE SEQUENCE [LARGE SCALE GENOMIC DNA]</scope>
    <source>
        <strain evidence="1 2">16K404</strain>
    </source>
</reference>
<proteinExistence type="predicted"/>
<dbReference type="EMBL" id="SMKV01000007">
    <property type="protein sequence ID" value="TDC94492.1"/>
    <property type="molecule type" value="Genomic_DNA"/>
</dbReference>
<evidence type="ECO:0000313" key="1">
    <source>
        <dbReference type="EMBL" id="TDC94492.1"/>
    </source>
</evidence>
<sequence length="194" mass="21248">MRPWLKWGIPLAVVVLLAAGGGGVLMAQHVYYGEGESRSPGIESAPGVVGAAQRTVSRSGVEYSPDAAAYPDQRIIEGLLDNYFDGINRKNYELWKSTVPPSKWRELPLDKWNDDYGSTTDFDMKVHRIDPGQDRSALVMLSFKSEQDIADAPPQAKARCVQWDVVYPVVVDEDGNAVLDISRLPNSATAVPCA</sequence>
<comment type="caution">
    <text evidence="1">The sequence shown here is derived from an EMBL/GenBank/DDBJ whole genome shotgun (WGS) entry which is preliminary data.</text>
</comment>
<organism evidence="1 2">
    <name type="scientific">Saccharopolyspora aridisoli</name>
    <dbReference type="NCBI Taxonomy" id="2530385"/>
    <lineage>
        <taxon>Bacteria</taxon>
        <taxon>Bacillati</taxon>
        <taxon>Actinomycetota</taxon>
        <taxon>Actinomycetes</taxon>
        <taxon>Pseudonocardiales</taxon>
        <taxon>Pseudonocardiaceae</taxon>
        <taxon>Saccharopolyspora</taxon>
    </lineage>
</organism>
<dbReference type="AlphaFoldDB" id="A0A4R4UXP9"/>